<dbReference type="InterPro" id="IPR011009">
    <property type="entry name" value="Kinase-like_dom_sf"/>
</dbReference>
<dbReference type="InterPro" id="IPR017441">
    <property type="entry name" value="Protein_kinase_ATP_BS"/>
</dbReference>
<feature type="domain" description="Protein kinase" evidence="2">
    <location>
        <begin position="3"/>
        <end position="158"/>
    </location>
</feature>
<dbReference type="PROSITE" id="PS00107">
    <property type="entry name" value="PROTEIN_KINASE_ATP"/>
    <property type="match status" value="1"/>
</dbReference>
<dbReference type="InterPro" id="IPR001245">
    <property type="entry name" value="Ser-Thr/Tyr_kinase_cat_dom"/>
</dbReference>
<dbReference type="PROSITE" id="PS50011">
    <property type="entry name" value="PROTEIN_KINASE_DOM"/>
    <property type="match status" value="1"/>
</dbReference>
<keyword evidence="1" id="KW-0547">Nucleotide-binding</keyword>
<dbReference type="Pfam" id="PF07714">
    <property type="entry name" value="PK_Tyr_Ser-Thr"/>
    <property type="match status" value="1"/>
</dbReference>
<evidence type="ECO:0000259" key="2">
    <source>
        <dbReference type="PROSITE" id="PS50011"/>
    </source>
</evidence>
<keyword evidence="4" id="KW-1185">Reference proteome</keyword>
<dbReference type="Proteomes" id="UP001291623">
    <property type="component" value="Unassembled WGS sequence"/>
</dbReference>
<organism evidence="3 4">
    <name type="scientific">Anisodus tanguticus</name>
    <dbReference type="NCBI Taxonomy" id="243964"/>
    <lineage>
        <taxon>Eukaryota</taxon>
        <taxon>Viridiplantae</taxon>
        <taxon>Streptophyta</taxon>
        <taxon>Embryophyta</taxon>
        <taxon>Tracheophyta</taxon>
        <taxon>Spermatophyta</taxon>
        <taxon>Magnoliopsida</taxon>
        <taxon>eudicotyledons</taxon>
        <taxon>Gunneridae</taxon>
        <taxon>Pentapetalae</taxon>
        <taxon>asterids</taxon>
        <taxon>lamiids</taxon>
        <taxon>Solanales</taxon>
        <taxon>Solanaceae</taxon>
        <taxon>Solanoideae</taxon>
        <taxon>Hyoscyameae</taxon>
        <taxon>Anisodus</taxon>
    </lineage>
</organism>
<proteinExistence type="predicted"/>
<dbReference type="InterPro" id="IPR000719">
    <property type="entry name" value="Prot_kinase_dom"/>
</dbReference>
<dbReference type="GO" id="GO:0005524">
    <property type="term" value="F:ATP binding"/>
    <property type="evidence" value="ECO:0007669"/>
    <property type="project" value="UniProtKB-UniRule"/>
</dbReference>
<evidence type="ECO:0000313" key="3">
    <source>
        <dbReference type="EMBL" id="KAK4367757.1"/>
    </source>
</evidence>
<name>A0AAE1SDZ3_9SOLA</name>
<evidence type="ECO:0000256" key="1">
    <source>
        <dbReference type="PROSITE-ProRule" id="PRU10141"/>
    </source>
</evidence>
<sequence>MDWVRGEPVGHGSFGKVSLAVPRKQSTQVVVVKSCAASCSATLMNEKLILDEIKGCPQIINCLGDSYTYENGEKLYNILLEYASGGALSKKLKNSSDQVVGLMNELRPKSEWSDDDGWKGEDLGELGFGAKPHTRATARPVRVSGPLHAHIKSHLAHL</sequence>
<reference evidence="3" key="1">
    <citation type="submission" date="2023-12" db="EMBL/GenBank/DDBJ databases">
        <title>Genome assembly of Anisodus tanguticus.</title>
        <authorList>
            <person name="Wang Y.-J."/>
        </authorList>
    </citation>
    <scope>NUCLEOTIDE SEQUENCE</scope>
    <source>
        <strain evidence="3">KB-2021</strain>
        <tissue evidence="3">Leaf</tissue>
    </source>
</reference>
<dbReference type="InterPro" id="IPR052751">
    <property type="entry name" value="Plant_MAPKKK"/>
</dbReference>
<dbReference type="GO" id="GO:0004672">
    <property type="term" value="F:protein kinase activity"/>
    <property type="evidence" value="ECO:0007669"/>
    <property type="project" value="InterPro"/>
</dbReference>
<keyword evidence="1" id="KW-0067">ATP-binding</keyword>
<comment type="caution">
    <text evidence="3">The sequence shown here is derived from an EMBL/GenBank/DDBJ whole genome shotgun (WGS) entry which is preliminary data.</text>
</comment>
<accession>A0AAE1SDZ3</accession>
<gene>
    <name evidence="3" type="ORF">RND71_011549</name>
</gene>
<dbReference type="GO" id="GO:0007165">
    <property type="term" value="P:signal transduction"/>
    <property type="evidence" value="ECO:0007669"/>
    <property type="project" value="TreeGrafter"/>
</dbReference>
<dbReference type="PANTHER" id="PTHR48011:SF72">
    <property type="entry name" value="PROTEIN KINASE DOMAIN-CONTAINING PROTEIN"/>
    <property type="match status" value="1"/>
</dbReference>
<evidence type="ECO:0000313" key="4">
    <source>
        <dbReference type="Proteomes" id="UP001291623"/>
    </source>
</evidence>
<dbReference type="EMBL" id="JAVYJV010000006">
    <property type="protein sequence ID" value="KAK4367757.1"/>
    <property type="molecule type" value="Genomic_DNA"/>
</dbReference>
<dbReference type="AlphaFoldDB" id="A0AAE1SDZ3"/>
<dbReference type="Gene3D" id="3.30.200.20">
    <property type="entry name" value="Phosphorylase Kinase, domain 1"/>
    <property type="match status" value="1"/>
</dbReference>
<dbReference type="SUPFAM" id="SSF56112">
    <property type="entry name" value="Protein kinase-like (PK-like)"/>
    <property type="match status" value="1"/>
</dbReference>
<protein>
    <recommendedName>
        <fullName evidence="2">Protein kinase domain-containing protein</fullName>
    </recommendedName>
</protein>
<feature type="binding site" evidence="1">
    <location>
        <position position="33"/>
    </location>
    <ligand>
        <name>ATP</name>
        <dbReference type="ChEBI" id="CHEBI:30616"/>
    </ligand>
</feature>
<dbReference type="PANTHER" id="PTHR48011">
    <property type="entry name" value="CCR4-NOT TRANSCRIPTIONAL COMPLEX SUBUNIT CAF120-RELATED"/>
    <property type="match status" value="1"/>
</dbReference>